<dbReference type="GeneTree" id="ENSGT00940000155680"/>
<dbReference type="AlphaFoldDB" id="A0A8D0L2G9"/>
<accession>A0A8D0L2G9</accession>
<name>A0A8D0L2G9_SPHPU</name>
<keyword evidence="1" id="KW-0853">WD repeat</keyword>
<dbReference type="OMA" id="SEDNHYR"/>
<protein>
    <submittedName>
        <fullName evidence="2">Uncharacterized protein</fullName>
    </submittedName>
</protein>
<reference evidence="2" key="1">
    <citation type="submission" date="2025-08" db="UniProtKB">
        <authorList>
            <consortium name="Ensembl"/>
        </authorList>
    </citation>
    <scope>IDENTIFICATION</scope>
</reference>
<dbReference type="GO" id="GO:0035973">
    <property type="term" value="P:aggrephagy"/>
    <property type="evidence" value="ECO:0007669"/>
    <property type="project" value="TreeGrafter"/>
</dbReference>
<dbReference type="InterPro" id="IPR051944">
    <property type="entry name" value="BEACH_domain_protein"/>
</dbReference>
<sequence>MISMLDLLASVGSITQPEHALDLQLAVANILQSLVHTERNQQIMCEAGLHARLLQRCSSALADEDHSLHPPLQRMFERLASQALEPMVLREFLRLANPLNCGAWDKKLLKRYRVHKPSSLSYEPEMRNSMVTSMEGLGSDCVFSLHEDNHYRINKSLLKPADGSTVPLTRVKCLVSMTTPHDIRIHGSSVTPAFI</sequence>
<dbReference type="Proteomes" id="UP000694392">
    <property type="component" value="Unplaced"/>
</dbReference>
<dbReference type="Ensembl" id="ENSSPUT00000004070.1">
    <property type="protein sequence ID" value="ENSSPUP00000003830.1"/>
    <property type="gene ID" value="ENSSPUG00000002952.1"/>
</dbReference>
<keyword evidence="3" id="KW-1185">Reference proteome</keyword>
<proteinExistence type="predicted"/>
<dbReference type="PANTHER" id="PTHR46108:SF1">
    <property type="entry name" value="WD REPEAT AND FYVE DOMAIN-CONTAINING PROTEIN 3"/>
    <property type="match status" value="1"/>
</dbReference>
<evidence type="ECO:0000313" key="2">
    <source>
        <dbReference type="Ensembl" id="ENSSPUP00000003830.1"/>
    </source>
</evidence>
<evidence type="ECO:0000313" key="3">
    <source>
        <dbReference type="Proteomes" id="UP000694392"/>
    </source>
</evidence>
<dbReference type="PANTHER" id="PTHR46108">
    <property type="entry name" value="BLUE CHEESE"/>
    <property type="match status" value="1"/>
</dbReference>
<organism evidence="2 3">
    <name type="scientific">Sphenodon punctatus</name>
    <name type="common">Tuatara</name>
    <name type="synonym">Hatteria punctata</name>
    <dbReference type="NCBI Taxonomy" id="8508"/>
    <lineage>
        <taxon>Eukaryota</taxon>
        <taxon>Metazoa</taxon>
        <taxon>Chordata</taxon>
        <taxon>Craniata</taxon>
        <taxon>Vertebrata</taxon>
        <taxon>Euteleostomi</taxon>
        <taxon>Lepidosauria</taxon>
        <taxon>Sphenodontia</taxon>
        <taxon>Sphenodontidae</taxon>
        <taxon>Sphenodon</taxon>
    </lineage>
</organism>
<reference evidence="2" key="2">
    <citation type="submission" date="2025-09" db="UniProtKB">
        <authorList>
            <consortium name="Ensembl"/>
        </authorList>
    </citation>
    <scope>IDENTIFICATION</scope>
</reference>
<evidence type="ECO:0000256" key="1">
    <source>
        <dbReference type="ARBA" id="ARBA00022574"/>
    </source>
</evidence>